<name>Q64Z30_BACFR</name>
<dbReference type="KEGG" id="bfr:BF0497"/>
<proteinExistence type="predicted"/>
<dbReference type="Proteomes" id="UP000002197">
    <property type="component" value="Chromosome"/>
</dbReference>
<protein>
    <submittedName>
        <fullName evidence="1">Uncharacterized protein</fullName>
    </submittedName>
</protein>
<dbReference type="STRING" id="295405.BF0497"/>
<evidence type="ECO:0000313" key="2">
    <source>
        <dbReference type="Proteomes" id="UP000002197"/>
    </source>
</evidence>
<reference evidence="1 2" key="1">
    <citation type="journal article" date="2004" name="Proc. Natl. Acad. Sci. U.S.A.">
        <title>Genomic analysis of Bacteroides fragilis reveals extensive DNA inversions regulating cell surface adaptation.</title>
        <authorList>
            <person name="Kuwahara T."/>
            <person name="Yamashita A."/>
            <person name="Hirakawa H."/>
            <person name="Nakayama H."/>
            <person name="Toh H."/>
            <person name="Okada N."/>
            <person name="Kuhara S."/>
            <person name="Hattori M."/>
            <person name="Hayashi T."/>
            <person name="Ohnishi Y."/>
        </authorList>
    </citation>
    <scope>NUCLEOTIDE SEQUENCE [LARGE SCALE GENOMIC DNA]</scope>
    <source>
        <strain evidence="1 2">YCH46</strain>
    </source>
</reference>
<dbReference type="AlphaFoldDB" id="Q64Z30"/>
<dbReference type="HOGENOM" id="CLU_2393687_0_0_10"/>
<accession>Q64Z30</accession>
<evidence type="ECO:0000313" key="1">
    <source>
        <dbReference type="EMBL" id="BAD47246.1"/>
    </source>
</evidence>
<organism evidence="1 2">
    <name type="scientific">Bacteroides fragilis (strain YCH46)</name>
    <dbReference type="NCBI Taxonomy" id="295405"/>
    <lineage>
        <taxon>Bacteria</taxon>
        <taxon>Pseudomonadati</taxon>
        <taxon>Bacteroidota</taxon>
        <taxon>Bacteroidia</taxon>
        <taxon>Bacteroidales</taxon>
        <taxon>Bacteroidaceae</taxon>
        <taxon>Bacteroides</taxon>
    </lineage>
</organism>
<gene>
    <name evidence="1" type="ordered locus">BF0497</name>
</gene>
<sequence length="93" mass="10357">MLLPFLFLQPAPLVNRTGITLQQSRGFLSEEPADPKTIDPAVGDGCSLYPSDRIRAYTTGQDSKSINSIIRRALMLRKRKLTLDKNGGNYANY</sequence>
<dbReference type="EMBL" id="AP006841">
    <property type="protein sequence ID" value="BAD47246.1"/>
    <property type="molecule type" value="Genomic_DNA"/>
</dbReference>